<dbReference type="GO" id="GO:0016740">
    <property type="term" value="F:transferase activity"/>
    <property type="evidence" value="ECO:0007669"/>
    <property type="project" value="UniProtKB-KW"/>
</dbReference>
<keyword evidence="1" id="KW-0808">Transferase</keyword>
<dbReference type="Proteomes" id="UP000478995">
    <property type="component" value="Unassembled WGS sequence"/>
</dbReference>
<protein>
    <submittedName>
        <fullName evidence="1">Acetyltransferase</fullName>
    </submittedName>
</protein>
<reference evidence="1 2" key="1">
    <citation type="submission" date="2019-04" db="EMBL/GenBank/DDBJ databases">
        <title>Genome sequencing of Clostridium botulinum Groups I-IV and Clostridium butyricum.</title>
        <authorList>
            <person name="Brunt J."/>
            <person name="Van Vliet A.H.M."/>
            <person name="Stringer S.C."/>
            <person name="Carter A.T."/>
            <person name="Peck M.W."/>
        </authorList>
    </citation>
    <scope>NUCLEOTIDE SEQUENCE [LARGE SCALE GENOMIC DNA]</scope>
    <source>
        <strain evidence="1 2">IFR 18/037</strain>
    </source>
</reference>
<evidence type="ECO:0000313" key="1">
    <source>
        <dbReference type="EMBL" id="NFG18145.1"/>
    </source>
</evidence>
<comment type="caution">
    <text evidence="1">The sequence shown here is derived from an EMBL/GenBank/DDBJ whole genome shotgun (WGS) entry which is preliminary data.</text>
</comment>
<sequence>MKAIVDNKKHIIEFKHITGQDMIEEIKQLFLFYDIEPYVHNPIEGTRFLELRLKD</sequence>
<name>A0A6B4G615_CLOBO</name>
<accession>A0A6B4G615</accession>
<dbReference type="AlphaFoldDB" id="A0A6B4G615"/>
<dbReference type="EMBL" id="SWOY01000007">
    <property type="protein sequence ID" value="NFG18145.1"/>
    <property type="molecule type" value="Genomic_DNA"/>
</dbReference>
<evidence type="ECO:0000313" key="2">
    <source>
        <dbReference type="Proteomes" id="UP000478995"/>
    </source>
</evidence>
<dbReference type="RefSeq" id="WP_003358435.1">
    <property type="nucleotide sequence ID" value="NZ_CP013246.1"/>
</dbReference>
<organism evidence="1 2">
    <name type="scientific">Clostridium botulinum</name>
    <dbReference type="NCBI Taxonomy" id="1491"/>
    <lineage>
        <taxon>Bacteria</taxon>
        <taxon>Bacillati</taxon>
        <taxon>Bacillota</taxon>
        <taxon>Clostridia</taxon>
        <taxon>Eubacteriales</taxon>
        <taxon>Clostridiaceae</taxon>
        <taxon>Clostridium</taxon>
    </lineage>
</organism>
<gene>
    <name evidence="1" type="ORF">FC794_15435</name>
</gene>
<proteinExistence type="predicted"/>